<dbReference type="Proteomes" id="UP001237642">
    <property type="component" value="Unassembled WGS sequence"/>
</dbReference>
<protein>
    <submittedName>
        <fullName evidence="1">Uncharacterized protein</fullName>
    </submittedName>
</protein>
<keyword evidence="2" id="KW-1185">Reference proteome</keyword>
<evidence type="ECO:0000313" key="2">
    <source>
        <dbReference type="Proteomes" id="UP001237642"/>
    </source>
</evidence>
<organism evidence="1 2">
    <name type="scientific">Heracleum sosnowskyi</name>
    <dbReference type="NCBI Taxonomy" id="360622"/>
    <lineage>
        <taxon>Eukaryota</taxon>
        <taxon>Viridiplantae</taxon>
        <taxon>Streptophyta</taxon>
        <taxon>Embryophyta</taxon>
        <taxon>Tracheophyta</taxon>
        <taxon>Spermatophyta</taxon>
        <taxon>Magnoliopsida</taxon>
        <taxon>eudicotyledons</taxon>
        <taxon>Gunneridae</taxon>
        <taxon>Pentapetalae</taxon>
        <taxon>asterids</taxon>
        <taxon>campanulids</taxon>
        <taxon>Apiales</taxon>
        <taxon>Apiaceae</taxon>
        <taxon>Apioideae</taxon>
        <taxon>apioid superclade</taxon>
        <taxon>Tordylieae</taxon>
        <taxon>Tordyliinae</taxon>
        <taxon>Heracleum</taxon>
    </lineage>
</organism>
<gene>
    <name evidence="1" type="ORF">POM88_029282</name>
</gene>
<dbReference type="Gene3D" id="3.40.50.720">
    <property type="entry name" value="NAD(P)-binding Rossmann-like Domain"/>
    <property type="match status" value="1"/>
</dbReference>
<sequence length="252" mass="28405">MTWHAKERLQEGKMRANPYFMCCILTNFSHNLQSLSSSADCSSFYPGGLFASIGQSNGLGFATISPNSGENDLLHKDRSSNNVKLRPDAPPGLAITSSMKNGVYMSTISTQLKERNITADINFKLGKHPNIFTNIVLDQRHLLPGLKAICNFNAFEPKSQMIEQLENKIWLVVDVRDVAESLLMVYEKPEAEGRYICTAYTINTQDLVKMLKRFYPEHEYPKSFTAATAGEKHSSEKLQTLGWSFRPLENFL</sequence>
<evidence type="ECO:0000313" key="1">
    <source>
        <dbReference type="EMBL" id="KAK1373089.1"/>
    </source>
</evidence>
<comment type="caution">
    <text evidence="1">The sequence shown here is derived from an EMBL/GenBank/DDBJ whole genome shotgun (WGS) entry which is preliminary data.</text>
</comment>
<proteinExistence type="predicted"/>
<reference evidence="1" key="1">
    <citation type="submission" date="2023-02" db="EMBL/GenBank/DDBJ databases">
        <title>Genome of toxic invasive species Heracleum sosnowskyi carries increased number of genes despite the absence of recent whole-genome duplications.</title>
        <authorList>
            <person name="Schelkunov M."/>
            <person name="Shtratnikova V."/>
            <person name="Makarenko M."/>
            <person name="Klepikova A."/>
            <person name="Omelchenko D."/>
            <person name="Novikova G."/>
            <person name="Obukhova E."/>
            <person name="Bogdanov V."/>
            <person name="Penin A."/>
            <person name="Logacheva M."/>
        </authorList>
    </citation>
    <scope>NUCLEOTIDE SEQUENCE</scope>
    <source>
        <strain evidence="1">Hsosn_3</strain>
        <tissue evidence="1">Leaf</tissue>
    </source>
</reference>
<dbReference type="SUPFAM" id="SSF51735">
    <property type="entry name" value="NAD(P)-binding Rossmann-fold domains"/>
    <property type="match status" value="1"/>
</dbReference>
<accession>A0AAD8HTC7</accession>
<dbReference type="InterPro" id="IPR036291">
    <property type="entry name" value="NAD(P)-bd_dom_sf"/>
</dbReference>
<name>A0AAD8HTC7_9APIA</name>
<dbReference type="EMBL" id="JAUIZM010000007">
    <property type="protein sequence ID" value="KAK1373089.1"/>
    <property type="molecule type" value="Genomic_DNA"/>
</dbReference>
<reference evidence="1" key="2">
    <citation type="submission" date="2023-05" db="EMBL/GenBank/DDBJ databases">
        <authorList>
            <person name="Schelkunov M.I."/>
        </authorList>
    </citation>
    <scope>NUCLEOTIDE SEQUENCE</scope>
    <source>
        <strain evidence="1">Hsosn_3</strain>
        <tissue evidence="1">Leaf</tissue>
    </source>
</reference>
<dbReference type="AlphaFoldDB" id="A0AAD8HTC7"/>